<evidence type="ECO:0008006" key="4">
    <source>
        <dbReference type="Google" id="ProtNLM"/>
    </source>
</evidence>
<organism evidence="2 3">
    <name type="scientific">candidate division WWE3 bacterium RIFCSPLOWO2_01_FULL_41_18</name>
    <dbReference type="NCBI Taxonomy" id="1802625"/>
    <lineage>
        <taxon>Bacteria</taxon>
        <taxon>Katanobacteria</taxon>
    </lineage>
</organism>
<name>A0A1F4VE18_UNCKA</name>
<sequence length="209" mass="22985">MFTALSSSKKNFKIGSSANRHPEFNSGSILDSCFCRNDVCKGFTLIEVLVSVAIIIALTGFVLVVFEPEQARAKSRDATRLTQLRFIQNAIEFYYITNRTYPSSASWIAITGTDVLSTALVPNYMQSMSRDPKQDSTPVASPCTKNDAGGVPDYRYNYRSGGTFYLLTAQAEIDTSVKDYICSNLLHWSTQSGCAGSNPSCMGFENKTL</sequence>
<dbReference type="SUPFAM" id="SSF54523">
    <property type="entry name" value="Pili subunits"/>
    <property type="match status" value="1"/>
</dbReference>
<dbReference type="AlphaFoldDB" id="A0A1F4VE18"/>
<gene>
    <name evidence="2" type="ORF">A3A78_00425</name>
</gene>
<reference evidence="2 3" key="1">
    <citation type="journal article" date="2016" name="Nat. Commun.">
        <title>Thousands of microbial genomes shed light on interconnected biogeochemical processes in an aquifer system.</title>
        <authorList>
            <person name="Anantharaman K."/>
            <person name="Brown C.T."/>
            <person name="Hug L.A."/>
            <person name="Sharon I."/>
            <person name="Castelle C.J."/>
            <person name="Probst A.J."/>
            <person name="Thomas B.C."/>
            <person name="Singh A."/>
            <person name="Wilkins M.J."/>
            <person name="Karaoz U."/>
            <person name="Brodie E.L."/>
            <person name="Williams K.H."/>
            <person name="Hubbard S.S."/>
            <person name="Banfield J.F."/>
        </authorList>
    </citation>
    <scope>NUCLEOTIDE SEQUENCE [LARGE SCALE GENOMIC DNA]</scope>
</reference>
<evidence type="ECO:0000313" key="2">
    <source>
        <dbReference type="EMBL" id="OGC55409.1"/>
    </source>
</evidence>
<accession>A0A1F4VE18</accession>
<dbReference type="EMBL" id="MEVI01000002">
    <property type="protein sequence ID" value="OGC55409.1"/>
    <property type="molecule type" value="Genomic_DNA"/>
</dbReference>
<dbReference type="Gene3D" id="3.30.700.10">
    <property type="entry name" value="Glycoprotein, Type 4 Pilin"/>
    <property type="match status" value="1"/>
</dbReference>
<protein>
    <recommendedName>
        <fullName evidence="4">Type II secretion system protein GspG C-terminal domain-containing protein</fullName>
    </recommendedName>
</protein>
<feature type="transmembrane region" description="Helical" evidence="1">
    <location>
        <begin position="48"/>
        <end position="66"/>
    </location>
</feature>
<dbReference type="Pfam" id="PF07963">
    <property type="entry name" value="N_methyl"/>
    <property type="match status" value="1"/>
</dbReference>
<dbReference type="PROSITE" id="PS00409">
    <property type="entry name" value="PROKAR_NTER_METHYL"/>
    <property type="match status" value="1"/>
</dbReference>
<evidence type="ECO:0000256" key="1">
    <source>
        <dbReference type="SAM" id="Phobius"/>
    </source>
</evidence>
<proteinExistence type="predicted"/>
<dbReference type="Proteomes" id="UP000176504">
    <property type="component" value="Unassembled WGS sequence"/>
</dbReference>
<dbReference type="InterPro" id="IPR012902">
    <property type="entry name" value="N_methyl_site"/>
</dbReference>
<dbReference type="NCBIfam" id="TIGR02532">
    <property type="entry name" value="IV_pilin_GFxxxE"/>
    <property type="match status" value="1"/>
</dbReference>
<keyword evidence="1" id="KW-0472">Membrane</keyword>
<keyword evidence="1" id="KW-0812">Transmembrane</keyword>
<dbReference type="InterPro" id="IPR045584">
    <property type="entry name" value="Pilin-like"/>
</dbReference>
<keyword evidence="1" id="KW-1133">Transmembrane helix</keyword>
<comment type="caution">
    <text evidence="2">The sequence shown here is derived from an EMBL/GenBank/DDBJ whole genome shotgun (WGS) entry which is preliminary data.</text>
</comment>
<evidence type="ECO:0000313" key="3">
    <source>
        <dbReference type="Proteomes" id="UP000176504"/>
    </source>
</evidence>